<dbReference type="SUPFAM" id="SSF109998">
    <property type="entry name" value="Triger factor/SurA peptide-binding domain-like"/>
    <property type="match status" value="1"/>
</dbReference>
<reference evidence="1" key="1">
    <citation type="submission" date="2020-02" db="EMBL/GenBank/DDBJ databases">
        <authorList>
            <person name="Meier V. D."/>
        </authorList>
    </citation>
    <scope>NUCLEOTIDE SEQUENCE</scope>
    <source>
        <strain evidence="1">AVDCRST_MAG66</strain>
    </source>
</reference>
<proteinExistence type="predicted"/>
<dbReference type="EMBL" id="CADCUS010000030">
    <property type="protein sequence ID" value="CAA9379601.1"/>
    <property type="molecule type" value="Genomic_DNA"/>
</dbReference>
<protein>
    <submittedName>
        <fullName evidence="1">Uncharacterized protein</fullName>
    </submittedName>
</protein>
<dbReference type="AlphaFoldDB" id="A0A6J4N7K0"/>
<gene>
    <name evidence="1" type="ORF">AVDCRST_MAG66-181</name>
</gene>
<dbReference type="InterPro" id="IPR027304">
    <property type="entry name" value="Trigger_fact/SurA_dom_sf"/>
</dbReference>
<organism evidence="1">
    <name type="scientific">uncultured Pseudonocardia sp</name>
    <dbReference type="NCBI Taxonomy" id="211455"/>
    <lineage>
        <taxon>Bacteria</taxon>
        <taxon>Bacillati</taxon>
        <taxon>Actinomycetota</taxon>
        <taxon>Actinomycetes</taxon>
        <taxon>Pseudonocardiales</taxon>
        <taxon>Pseudonocardiaceae</taxon>
        <taxon>Pseudonocardia</taxon>
        <taxon>environmental samples</taxon>
    </lineage>
</organism>
<sequence>MRRRVGRVVAAVAVLGAVVSGCSGGPSQVGSAVIVGDTAIPLGAVQDDITTALGSEKAPTATQLGLTDQQAVARYVVSDAIRHELLADRAAAEGLTVSEQEVDAAVAAGGPAALFEGERARRAARDGLLAAALGAREVDRLTVTLDLAVAASEEEAQTFAQALLDGEQGVPTQPLEIPAAQALGQFPLFPFGTPVGSVVVLEPAQQGDQVEVVRIADRSSTPAAAPIADQVPPDLLASFGYQLLQSDATDVQVNPRYGVFDPLQMTVVAPEDVVGAVLTPADQR</sequence>
<dbReference type="Pfam" id="PF13624">
    <property type="entry name" value="SurA_N_3"/>
    <property type="match status" value="1"/>
</dbReference>
<name>A0A6J4N7K0_9PSEU</name>
<accession>A0A6J4N7K0</accession>
<evidence type="ECO:0000313" key="1">
    <source>
        <dbReference type="EMBL" id="CAA9379601.1"/>
    </source>
</evidence>
<dbReference type="PROSITE" id="PS51257">
    <property type="entry name" value="PROKAR_LIPOPROTEIN"/>
    <property type="match status" value="1"/>
</dbReference>